<proteinExistence type="predicted"/>
<reference evidence="2" key="1">
    <citation type="journal article" date="2014" name="BMC Genomics">
        <title>Genome characteristics reveal the impact of lichenization on lichen-forming fungus Endocarpon pusillum Hedwig (Verrucariales, Ascomycota).</title>
        <authorList>
            <person name="Wang Y.-Y."/>
            <person name="Liu B."/>
            <person name="Zhang X.-Y."/>
            <person name="Zhou Q.-M."/>
            <person name="Zhang T."/>
            <person name="Li H."/>
            <person name="Yu Y.-F."/>
            <person name="Zhang X.-L."/>
            <person name="Hao X.-Y."/>
            <person name="Wang M."/>
            <person name="Wang L."/>
            <person name="Wei J.-C."/>
        </authorList>
    </citation>
    <scope>NUCLEOTIDE SEQUENCE [LARGE SCALE GENOMIC DNA]</scope>
    <source>
        <strain evidence="2">Z07020 / HMAS-L-300199</strain>
    </source>
</reference>
<dbReference type="eggNOG" id="KOG0158">
    <property type="taxonomic scope" value="Eukaryota"/>
</dbReference>
<name>U1GMC3_ENDPU</name>
<dbReference type="GO" id="GO:0016705">
    <property type="term" value="F:oxidoreductase activity, acting on paired donors, with incorporation or reduction of molecular oxygen"/>
    <property type="evidence" value="ECO:0007669"/>
    <property type="project" value="InterPro"/>
</dbReference>
<evidence type="ECO:0000313" key="2">
    <source>
        <dbReference type="Proteomes" id="UP000019373"/>
    </source>
</evidence>
<protein>
    <submittedName>
        <fullName evidence="1">Uncharacterized protein</fullName>
    </submittedName>
</protein>
<dbReference type="InterPro" id="IPR036396">
    <property type="entry name" value="Cyt_P450_sf"/>
</dbReference>
<dbReference type="GO" id="GO:0004497">
    <property type="term" value="F:monooxygenase activity"/>
    <property type="evidence" value="ECO:0007669"/>
    <property type="project" value="InterPro"/>
</dbReference>
<evidence type="ECO:0000313" key="1">
    <source>
        <dbReference type="EMBL" id="ERF73413.1"/>
    </source>
</evidence>
<dbReference type="SUPFAM" id="SSF48264">
    <property type="entry name" value="Cytochrome P450"/>
    <property type="match status" value="1"/>
</dbReference>
<dbReference type="GeneID" id="19243404"/>
<organism evidence="1 2">
    <name type="scientific">Endocarpon pusillum (strain Z07020 / HMAS-L-300199)</name>
    <name type="common">Lichen-forming fungus</name>
    <dbReference type="NCBI Taxonomy" id="1263415"/>
    <lineage>
        <taxon>Eukaryota</taxon>
        <taxon>Fungi</taxon>
        <taxon>Dikarya</taxon>
        <taxon>Ascomycota</taxon>
        <taxon>Pezizomycotina</taxon>
        <taxon>Eurotiomycetes</taxon>
        <taxon>Chaetothyriomycetidae</taxon>
        <taxon>Verrucariales</taxon>
        <taxon>Verrucariaceae</taxon>
        <taxon>Endocarpon</taxon>
    </lineage>
</organism>
<dbReference type="AlphaFoldDB" id="U1GMC3"/>
<dbReference type="RefSeq" id="XP_007800957.1">
    <property type="nucleotide sequence ID" value="XM_007802766.1"/>
</dbReference>
<dbReference type="Proteomes" id="UP000019373">
    <property type="component" value="Unassembled WGS sequence"/>
</dbReference>
<gene>
    <name evidence="1" type="ORF">EPUS_08556</name>
</gene>
<dbReference type="GO" id="GO:0005506">
    <property type="term" value="F:iron ion binding"/>
    <property type="evidence" value="ECO:0007669"/>
    <property type="project" value="InterPro"/>
</dbReference>
<sequence>MGTTTYHTNDPEISRHVLREGDMFTKITSEPAHPLFYMSDQSALFTCDTDSPAFSVSHKFVPPAMSPRAHLGIFGLIVINADLNIVRWTGHSLHVRSMR</sequence>
<dbReference type="EMBL" id="KE720952">
    <property type="protein sequence ID" value="ERF73413.1"/>
    <property type="molecule type" value="Genomic_DNA"/>
</dbReference>
<dbReference type="GO" id="GO:0020037">
    <property type="term" value="F:heme binding"/>
    <property type="evidence" value="ECO:0007669"/>
    <property type="project" value="InterPro"/>
</dbReference>
<accession>U1GMC3</accession>
<dbReference type="HOGENOM" id="CLU_2320355_0_0_1"/>
<keyword evidence="2" id="KW-1185">Reference proteome</keyword>
<dbReference type="OrthoDB" id="1470350at2759"/>